<keyword evidence="2" id="KW-1185">Reference proteome</keyword>
<organism evidence="1 2">
    <name type="scientific">Pyramimonas orientalis virus 01B</name>
    <dbReference type="NCBI Taxonomy" id="3134525"/>
    <lineage>
        <taxon>Viruses</taxon>
        <taxon>Varidnaviria</taxon>
        <taxon>Bamfordvirae</taxon>
        <taxon>Nucleocytoviricota</taxon>
        <taxon>Megaviricetes</taxon>
        <taxon>Imitervirales</taxon>
        <taxon>Allomimiviridae</taxon>
        <taxon>Heliosvirus</taxon>
        <taxon>Heliosvirus raunefjordenense</taxon>
    </lineage>
</organism>
<name>A0A7L9AXA3_9VIRU</name>
<gene>
    <name evidence="1" type="ORF">HWQ62_00011</name>
</gene>
<accession>A0A7L9AXA3</accession>
<protein>
    <submittedName>
        <fullName evidence="1">Uncharacterized protein</fullName>
    </submittedName>
</protein>
<proteinExistence type="predicted"/>
<evidence type="ECO:0000313" key="1">
    <source>
        <dbReference type="EMBL" id="QOI90149.1"/>
    </source>
</evidence>
<dbReference type="Proteomes" id="UP001162120">
    <property type="component" value="Segment"/>
</dbReference>
<reference evidence="1" key="1">
    <citation type="submission" date="2020-06" db="EMBL/GenBank/DDBJ databases">
        <title>Lateral gene transfer of anion-conducting channel rhodopsins between green algae and giant viruses.</title>
        <authorList>
            <person name="Rozenberg A."/>
            <person name="Oppermann J."/>
            <person name="Wietek J."/>
            <person name="Fernandez Lahore R.G."/>
            <person name="Sandaa R.-A."/>
            <person name="Bratbak G."/>
            <person name="Hegemann P."/>
            <person name="Beja O."/>
        </authorList>
    </citation>
    <scope>NUCLEOTIDE SEQUENCE</scope>
    <source>
        <strain evidence="1">01B</strain>
    </source>
</reference>
<sequence>MAPITRSQTRTKHGKHVKATMEQPPVMFVIASYLFDINNNDAHKQMKDDLNNLSLVFKARETRDVIDKYMFYVKMDESRLKQFYTTAVLIARRHHQFHTEEEQHKSMCALFNHFVQNKVSNCC</sequence>
<dbReference type="EMBL" id="MT663534">
    <property type="protein sequence ID" value="QOI90149.1"/>
    <property type="molecule type" value="Genomic_DNA"/>
</dbReference>
<evidence type="ECO:0000313" key="2">
    <source>
        <dbReference type="Proteomes" id="UP001162120"/>
    </source>
</evidence>